<keyword evidence="8 10" id="KW-0378">Hydrolase</keyword>
<dbReference type="RefSeq" id="WP_101965183.1">
    <property type="nucleotide sequence ID" value="NZ_CALTVS010000018.1"/>
</dbReference>
<feature type="binding site" evidence="9">
    <location>
        <position position="7"/>
    </location>
    <ligand>
        <name>substrate</name>
    </ligand>
</feature>
<evidence type="ECO:0000256" key="2">
    <source>
        <dbReference type="ARBA" id="ARBA00002704"/>
    </source>
</evidence>
<evidence type="ECO:0000256" key="9">
    <source>
        <dbReference type="PIRSR" id="PIRSR600895-51"/>
    </source>
</evidence>
<dbReference type="InterPro" id="IPR036817">
    <property type="entry name" value="Transthyretin/HIU_hydrolase_sf"/>
</dbReference>
<dbReference type="Pfam" id="PF00576">
    <property type="entry name" value="Transthyretin"/>
    <property type="match status" value="1"/>
</dbReference>
<dbReference type="CDD" id="cd05822">
    <property type="entry name" value="TLP_HIUase"/>
    <property type="match status" value="1"/>
</dbReference>
<comment type="similarity">
    <text evidence="3 10">Belongs to the transthyretin family. 5-hydroxyisourate hydrolase subfamily.</text>
</comment>
<keyword evidence="7 10" id="KW-0659">Purine metabolism</keyword>
<feature type="domain" description="Transthyretin/hydroxyisourate hydrolase" evidence="11">
    <location>
        <begin position="4"/>
        <end position="114"/>
    </location>
</feature>
<dbReference type="InterPro" id="IPR014306">
    <property type="entry name" value="Hydroxyisourate_hydrolase"/>
</dbReference>
<comment type="function">
    <text evidence="2">Catalyzes the hydrolysis of 5-hydroxyisourate (HIU) to 2-oxo-4-hydroxy-4-carboxy-5-ureidoimidazoline (OHCU).</text>
</comment>
<dbReference type="SUPFAM" id="SSF49472">
    <property type="entry name" value="Transthyretin (synonym: prealbumin)"/>
    <property type="match status" value="1"/>
</dbReference>
<dbReference type="PROSITE" id="PS00768">
    <property type="entry name" value="TRANSTHYRETIN_1"/>
    <property type="match status" value="1"/>
</dbReference>
<dbReference type="NCBIfam" id="TIGR02962">
    <property type="entry name" value="hdxy_isourate"/>
    <property type="match status" value="1"/>
</dbReference>
<dbReference type="Proteomes" id="UP000234914">
    <property type="component" value="Unassembled WGS sequence"/>
</dbReference>
<evidence type="ECO:0000313" key="12">
    <source>
        <dbReference type="EMBL" id="PKZ67804.1"/>
    </source>
</evidence>
<evidence type="ECO:0000256" key="7">
    <source>
        <dbReference type="ARBA" id="ARBA00022631"/>
    </source>
</evidence>
<dbReference type="InterPro" id="IPR023416">
    <property type="entry name" value="Transthyretin/HIU_hydrolase_d"/>
</dbReference>
<dbReference type="PANTHER" id="PTHR10395">
    <property type="entry name" value="URICASE AND TRANSTHYRETIN-RELATED"/>
    <property type="match status" value="1"/>
</dbReference>
<dbReference type="GO" id="GO:0006144">
    <property type="term" value="P:purine nucleobase metabolic process"/>
    <property type="evidence" value="ECO:0007669"/>
    <property type="project" value="UniProtKB-KW"/>
</dbReference>
<dbReference type="EC" id="3.5.2.17" evidence="5 10"/>
<evidence type="ECO:0000256" key="8">
    <source>
        <dbReference type="ARBA" id="ARBA00022801"/>
    </source>
</evidence>
<evidence type="ECO:0000256" key="10">
    <source>
        <dbReference type="RuleBase" id="RU361270"/>
    </source>
</evidence>
<evidence type="ECO:0000256" key="4">
    <source>
        <dbReference type="ARBA" id="ARBA00011881"/>
    </source>
</evidence>
<dbReference type="InterPro" id="IPR023418">
    <property type="entry name" value="Thyroxine_BS"/>
</dbReference>
<feature type="binding site" evidence="9">
    <location>
        <position position="45"/>
    </location>
    <ligand>
        <name>substrate</name>
    </ligand>
</feature>
<feature type="binding site" evidence="9">
    <location>
        <position position="112"/>
    </location>
    <ligand>
        <name>substrate</name>
    </ligand>
</feature>
<protein>
    <recommendedName>
        <fullName evidence="6 10">5-hydroxyisourate hydrolase</fullName>
        <shortName evidence="10">HIU hydrolase</shortName>
        <shortName evidence="10">HIUHase</shortName>
        <ecNumber evidence="5 10">3.5.2.17</ecNumber>
    </recommendedName>
</protein>
<gene>
    <name evidence="12" type="primary">uraH</name>
    <name evidence="12" type="ORF">CYJ96_11860</name>
</gene>
<comment type="caution">
    <text evidence="12">The sequence shown here is derived from an EMBL/GenBank/DDBJ whole genome shotgun (WGS) entry which is preliminary data.</text>
</comment>
<dbReference type="PRINTS" id="PR00189">
    <property type="entry name" value="TRNSTHYRETIN"/>
</dbReference>
<dbReference type="EMBL" id="PKJS01000022">
    <property type="protein sequence ID" value="PKZ67804.1"/>
    <property type="molecule type" value="Genomic_DNA"/>
</dbReference>
<dbReference type="Gene3D" id="2.60.40.180">
    <property type="entry name" value="Transthyretin/hydroxyisourate hydrolase domain"/>
    <property type="match status" value="1"/>
</dbReference>
<name>A0A2I1RF95_FAUOS</name>
<evidence type="ECO:0000256" key="3">
    <source>
        <dbReference type="ARBA" id="ARBA00009850"/>
    </source>
</evidence>
<accession>A0A2I1RF95</accession>
<dbReference type="AlphaFoldDB" id="A0A2I1RF95"/>
<evidence type="ECO:0000256" key="1">
    <source>
        <dbReference type="ARBA" id="ARBA00001043"/>
    </source>
</evidence>
<dbReference type="PANTHER" id="PTHR10395:SF7">
    <property type="entry name" value="5-HYDROXYISOURATE HYDROLASE"/>
    <property type="match status" value="1"/>
</dbReference>
<comment type="catalytic activity">
    <reaction evidence="1 10">
        <text>5-hydroxyisourate + H2O = 5-hydroxy-2-oxo-4-ureido-2,5-dihydro-1H-imidazole-5-carboxylate + H(+)</text>
        <dbReference type="Rhea" id="RHEA:23736"/>
        <dbReference type="ChEBI" id="CHEBI:15377"/>
        <dbReference type="ChEBI" id="CHEBI:15378"/>
        <dbReference type="ChEBI" id="CHEBI:18072"/>
        <dbReference type="ChEBI" id="CHEBI:58639"/>
        <dbReference type="EC" id="3.5.2.17"/>
    </reaction>
</comment>
<evidence type="ECO:0000313" key="13">
    <source>
        <dbReference type="Proteomes" id="UP000234914"/>
    </source>
</evidence>
<evidence type="ECO:0000256" key="6">
    <source>
        <dbReference type="ARBA" id="ARBA00017539"/>
    </source>
</evidence>
<comment type="subunit">
    <text evidence="4 10">Homotetramer.</text>
</comment>
<evidence type="ECO:0000256" key="5">
    <source>
        <dbReference type="ARBA" id="ARBA00012609"/>
    </source>
</evidence>
<dbReference type="InterPro" id="IPR000895">
    <property type="entry name" value="Transthyretin/HIU_hydrolase"/>
</dbReference>
<organism evidence="12 13">
    <name type="scientific">Faucicola osloensis</name>
    <name type="common">Moraxella osloensis</name>
    <dbReference type="NCBI Taxonomy" id="34062"/>
    <lineage>
        <taxon>Bacteria</taxon>
        <taxon>Pseudomonadati</taxon>
        <taxon>Pseudomonadota</taxon>
        <taxon>Gammaproteobacteria</taxon>
        <taxon>Moraxellales</taxon>
        <taxon>Moraxellaceae</taxon>
        <taxon>Faucicola</taxon>
    </lineage>
</organism>
<reference evidence="12 13" key="1">
    <citation type="submission" date="2017-12" db="EMBL/GenBank/DDBJ databases">
        <title>Phylogenetic diversity of female urinary microbiome.</title>
        <authorList>
            <person name="Thomas-White K."/>
            <person name="Wolfe A.J."/>
        </authorList>
    </citation>
    <scope>NUCLEOTIDE SEQUENCE [LARGE SCALE GENOMIC DNA]</scope>
    <source>
        <strain evidence="12 13">UMB0416</strain>
    </source>
</reference>
<evidence type="ECO:0000259" key="11">
    <source>
        <dbReference type="Pfam" id="PF00576"/>
    </source>
</evidence>
<proteinExistence type="inferred from homology"/>
<dbReference type="GO" id="GO:0033971">
    <property type="term" value="F:hydroxyisourate hydrolase activity"/>
    <property type="evidence" value="ECO:0007669"/>
    <property type="project" value="UniProtKB-EC"/>
</dbReference>
<sequence length="115" mass="12778">MTTLSTHILDTTTGLPASNVQVSLYAKQQDDWQCLSKGTSDESGRIKAFNLAQGKQALEAGHYQLVFATADYFAKDKREYFYPKVSIEFVLDGSQAHCHVPLLISSYGYSTYRGS</sequence>